<proteinExistence type="predicted"/>
<sequence>MFEAVIAALLKGYVARYVDINADQLSVQLLYGRPIVVENLTFNKTTLNNDIRKKLKLPIEIESLHVGKIQCSFLWSSLFFRSSAPALTILIEHVRAIIKPVILDDNEDPQEEFTEENEIAKKRNHLDLSEQQLEKEFEYLGEVKSSSWSIRRLVLSFLEKLQVQIIDLHISYESFTSDNIPYTVGLSFDNIQISNELSNENMNRKTFQIHNLALYIDSNTSRRDDSSTHSYILLPSNSITIYLTRNYIRSALINRQQPRYELEWTFNDLSLKSSVDQVRILSDVIRFIHYSNTHRKFINDPSRPTKKISKTSVKLWWRYITLVIIRTQNYLKVPISNDQKHTTTNFW</sequence>
<organism evidence="2 3">
    <name type="scientific">Rotaria magnacalcarata</name>
    <dbReference type="NCBI Taxonomy" id="392030"/>
    <lineage>
        <taxon>Eukaryota</taxon>
        <taxon>Metazoa</taxon>
        <taxon>Spiralia</taxon>
        <taxon>Gnathifera</taxon>
        <taxon>Rotifera</taxon>
        <taxon>Eurotatoria</taxon>
        <taxon>Bdelloidea</taxon>
        <taxon>Philodinida</taxon>
        <taxon>Philodinidae</taxon>
        <taxon>Rotaria</taxon>
    </lineage>
</organism>
<protein>
    <recommendedName>
        <fullName evidence="4">Chorein N-terminal domain-containing protein</fullName>
    </recommendedName>
</protein>
<dbReference type="EMBL" id="CAJOBH010232301">
    <property type="protein sequence ID" value="CAF5076248.1"/>
    <property type="molecule type" value="Genomic_DNA"/>
</dbReference>
<feature type="non-terminal residue" evidence="2">
    <location>
        <position position="347"/>
    </location>
</feature>
<evidence type="ECO:0000313" key="3">
    <source>
        <dbReference type="Proteomes" id="UP000681720"/>
    </source>
</evidence>
<evidence type="ECO:0000313" key="1">
    <source>
        <dbReference type="EMBL" id="CAF5076248.1"/>
    </source>
</evidence>
<dbReference type="AlphaFoldDB" id="A0A8S3HM34"/>
<evidence type="ECO:0008006" key="4">
    <source>
        <dbReference type="Google" id="ProtNLM"/>
    </source>
</evidence>
<reference evidence="2" key="1">
    <citation type="submission" date="2021-02" db="EMBL/GenBank/DDBJ databases">
        <authorList>
            <person name="Nowell W R."/>
        </authorList>
    </citation>
    <scope>NUCLEOTIDE SEQUENCE</scope>
</reference>
<comment type="caution">
    <text evidence="2">The sequence shown here is derived from an EMBL/GenBank/DDBJ whole genome shotgun (WGS) entry which is preliminary data.</text>
</comment>
<dbReference type="Proteomes" id="UP000681967">
    <property type="component" value="Unassembled WGS sequence"/>
</dbReference>
<dbReference type="Proteomes" id="UP000681720">
    <property type="component" value="Unassembled WGS sequence"/>
</dbReference>
<accession>A0A8S3HM34</accession>
<name>A0A8S3HM34_9BILA</name>
<dbReference type="EMBL" id="CAJOBJ010330383">
    <property type="protein sequence ID" value="CAF5181769.1"/>
    <property type="molecule type" value="Genomic_DNA"/>
</dbReference>
<gene>
    <name evidence="1" type="ORF">BYL167_LOCUS61301</name>
    <name evidence="2" type="ORF">GIL414_LOCUS69557</name>
</gene>
<evidence type="ECO:0000313" key="2">
    <source>
        <dbReference type="EMBL" id="CAF5181769.1"/>
    </source>
</evidence>